<feature type="chain" id="PRO_5040800741" evidence="1">
    <location>
        <begin position="26"/>
        <end position="238"/>
    </location>
</feature>
<protein>
    <submittedName>
        <fullName evidence="2">Uncharacterized protein</fullName>
    </submittedName>
</protein>
<name>A0A9X4MCQ5_9BACT</name>
<evidence type="ECO:0000313" key="3">
    <source>
        <dbReference type="Proteomes" id="UP001154240"/>
    </source>
</evidence>
<evidence type="ECO:0000256" key="1">
    <source>
        <dbReference type="SAM" id="SignalP"/>
    </source>
</evidence>
<accession>A0A9X4MCQ5</accession>
<proteinExistence type="predicted"/>
<keyword evidence="1" id="KW-0732">Signal</keyword>
<reference evidence="2" key="2">
    <citation type="submission" date="2022-10" db="EMBL/GenBank/DDBJ databases">
        <authorList>
            <person name="Aronson H.S."/>
        </authorList>
    </citation>
    <scope>NUCLEOTIDE SEQUENCE</scope>
    <source>
        <strain evidence="2">RS19-109</strain>
    </source>
</reference>
<dbReference type="AlphaFoldDB" id="A0A9X4MCQ5"/>
<organism evidence="2 3">
    <name type="scientific">Thiovibrio frasassiensis</name>
    <dbReference type="NCBI Taxonomy" id="2984131"/>
    <lineage>
        <taxon>Bacteria</taxon>
        <taxon>Pseudomonadati</taxon>
        <taxon>Thermodesulfobacteriota</taxon>
        <taxon>Desulfobulbia</taxon>
        <taxon>Desulfobulbales</taxon>
        <taxon>Thiovibrionaceae</taxon>
        <taxon>Thiovibrio</taxon>
    </lineage>
</organism>
<dbReference type="RefSeq" id="WP_307632144.1">
    <property type="nucleotide sequence ID" value="NZ_JAPHEH010000001.1"/>
</dbReference>
<dbReference type="PROSITE" id="PS51257">
    <property type="entry name" value="PROKAR_LIPOPROTEIN"/>
    <property type="match status" value="1"/>
</dbReference>
<dbReference type="Proteomes" id="UP001154240">
    <property type="component" value="Unassembled WGS sequence"/>
</dbReference>
<gene>
    <name evidence="2" type="ORF">OLX77_03220</name>
</gene>
<comment type="caution">
    <text evidence="2">The sequence shown here is derived from an EMBL/GenBank/DDBJ whole genome shotgun (WGS) entry which is preliminary data.</text>
</comment>
<dbReference type="EMBL" id="JAPHEH010000001">
    <property type="protein sequence ID" value="MDG4475169.1"/>
    <property type="molecule type" value="Genomic_DNA"/>
</dbReference>
<evidence type="ECO:0000313" key="2">
    <source>
        <dbReference type="EMBL" id="MDG4475169.1"/>
    </source>
</evidence>
<keyword evidence="3" id="KW-1185">Reference proteome</keyword>
<feature type="signal peptide" evidence="1">
    <location>
        <begin position="1"/>
        <end position="25"/>
    </location>
</feature>
<sequence>MRFIVPAIALLVLLSGCTSSSSAYKESFSEVHVSSDLKKILVIGTDKYSYEFDVPAPLSQMINSPLKKGLSFLFQNDGAIAFEVKKDGTILGSFSVVLPDSFFQDHESMKQVAESIGFSHGHIYSLKGRMQVVRDGMPIPRYVAWSDADAEKYTKKLGGVFFLPLSIAGRRFDDKKPVAMQGADFQKLDQRYTVVVVDGQTTKVDLLGPTAAIVGGATCAAAWPICLAAALPMMGMKP</sequence>
<reference evidence="2" key="1">
    <citation type="journal article" date="2022" name="bioRxiv">
        <title>Thiovibrio frasassiensisgen. nov., sp. nov., an autotrophic, elemental sulfur disproportionating bacterium isolated from sulfidic karst sediment, and proposal of Thiovibrionaceae fam. nov.</title>
        <authorList>
            <person name="Aronson H."/>
            <person name="Thomas C."/>
            <person name="Bhattacharyya M."/>
            <person name="Eckstein S."/>
            <person name="Jensen S."/>
            <person name="Barco R."/>
            <person name="Macalady J."/>
            <person name="Amend J."/>
        </authorList>
    </citation>
    <scope>NUCLEOTIDE SEQUENCE</scope>
    <source>
        <strain evidence="2">RS19-109</strain>
    </source>
</reference>